<dbReference type="Pfam" id="PF06412">
    <property type="entry name" value="TraD"/>
    <property type="match status" value="1"/>
</dbReference>
<proteinExistence type="predicted"/>
<sequence>MEAARARTDTRDWAKARRERTRHLIELGGLVAKAGLVELTDDDRATMLGALLDLAGQLRGAGDDAPDHLRARWRRLGLRAFAADREAAAAAGIIGPEEGGTAGEQPA</sequence>
<evidence type="ECO:0000313" key="2">
    <source>
        <dbReference type="Proteomes" id="UP000223527"/>
    </source>
</evidence>
<dbReference type="OrthoDB" id="5653691at2"/>
<organism evidence="1 2">
    <name type="scientific">Teichococcus rhizosphaerae</name>
    <dbReference type="NCBI Taxonomy" id="1335062"/>
    <lineage>
        <taxon>Bacteria</taxon>
        <taxon>Pseudomonadati</taxon>
        <taxon>Pseudomonadota</taxon>
        <taxon>Alphaproteobacteria</taxon>
        <taxon>Acetobacterales</taxon>
        <taxon>Roseomonadaceae</taxon>
        <taxon>Roseomonas</taxon>
    </lineage>
</organism>
<dbReference type="EMBL" id="PDNU01000047">
    <property type="protein sequence ID" value="PHK93437.1"/>
    <property type="molecule type" value="Genomic_DNA"/>
</dbReference>
<dbReference type="RefSeq" id="WP_099097045.1">
    <property type="nucleotide sequence ID" value="NZ_PDNU01000047.1"/>
</dbReference>
<name>A0A2C7A9Y4_9PROT</name>
<evidence type="ECO:0000313" key="1">
    <source>
        <dbReference type="EMBL" id="PHK93437.1"/>
    </source>
</evidence>
<dbReference type="InterPro" id="IPR009444">
    <property type="entry name" value="Conjugal_tfr_TraD_a-type"/>
</dbReference>
<gene>
    <name evidence="1" type="ORF">CR162_18600</name>
</gene>
<dbReference type="AlphaFoldDB" id="A0A2C7A9Y4"/>
<comment type="caution">
    <text evidence="1">The sequence shown here is derived from an EMBL/GenBank/DDBJ whole genome shotgun (WGS) entry which is preliminary data.</text>
</comment>
<reference evidence="1 2" key="1">
    <citation type="submission" date="2017-10" db="EMBL/GenBank/DDBJ databases">
        <authorList>
            <person name="Banno H."/>
            <person name="Chua N.-H."/>
        </authorList>
    </citation>
    <scope>NUCLEOTIDE SEQUENCE [LARGE SCALE GENOMIC DNA]</scope>
    <source>
        <strain evidence="1 2">YW11</strain>
    </source>
</reference>
<protein>
    <submittedName>
        <fullName evidence="1">Conjugal transfer protein TraD</fullName>
    </submittedName>
</protein>
<keyword evidence="2" id="KW-1185">Reference proteome</keyword>
<dbReference type="Proteomes" id="UP000223527">
    <property type="component" value="Unassembled WGS sequence"/>
</dbReference>
<accession>A0A2C7A9Y4</accession>